<dbReference type="SMART" id="SM00347">
    <property type="entry name" value="HTH_MARR"/>
    <property type="match status" value="1"/>
</dbReference>
<dbReference type="SUPFAM" id="SSF46785">
    <property type="entry name" value="Winged helix' DNA-binding domain"/>
    <property type="match status" value="1"/>
</dbReference>
<comment type="caution">
    <text evidence="5">The sequence shown here is derived from an EMBL/GenBank/DDBJ whole genome shotgun (WGS) entry which is preliminary data.</text>
</comment>
<dbReference type="Pfam" id="PF12802">
    <property type="entry name" value="MarR_2"/>
    <property type="match status" value="1"/>
</dbReference>
<accession>A0ABV3WT79</accession>
<organism evidence="5 6">
    <name type="scientific">Neoaquamicrobium sediminum</name>
    <dbReference type="NCBI Taxonomy" id="1849104"/>
    <lineage>
        <taxon>Bacteria</taxon>
        <taxon>Pseudomonadati</taxon>
        <taxon>Pseudomonadota</taxon>
        <taxon>Alphaproteobacteria</taxon>
        <taxon>Hyphomicrobiales</taxon>
        <taxon>Phyllobacteriaceae</taxon>
        <taxon>Neoaquamicrobium</taxon>
    </lineage>
</organism>
<dbReference type="PROSITE" id="PS50995">
    <property type="entry name" value="HTH_MARR_2"/>
    <property type="match status" value="1"/>
</dbReference>
<proteinExistence type="predicted"/>
<keyword evidence="6" id="KW-1185">Reference proteome</keyword>
<evidence type="ECO:0000313" key="6">
    <source>
        <dbReference type="Proteomes" id="UP001559025"/>
    </source>
</evidence>
<evidence type="ECO:0000259" key="4">
    <source>
        <dbReference type="PROSITE" id="PS50995"/>
    </source>
</evidence>
<sequence>MNNKQALPWDNPRFRNWIAMVRAEKAVVRELTHALAPFDLKLGQLDVLMNIYRHPGMSQHDVARKLLIGRSNITMLLPQLEKQGLIRREGDKKDKRVMRLFLTEDGEARLMEALKVYTALIDRVMAQSTPAQCDAMGEQMRRIEEMLSGDD</sequence>
<name>A0ABV3WT79_9HYPH</name>
<evidence type="ECO:0000256" key="1">
    <source>
        <dbReference type="ARBA" id="ARBA00023015"/>
    </source>
</evidence>
<protein>
    <submittedName>
        <fullName evidence="5">MarR family transcriptional regulator</fullName>
    </submittedName>
</protein>
<feature type="domain" description="HTH marR-type" evidence="4">
    <location>
        <begin position="10"/>
        <end position="145"/>
    </location>
</feature>
<keyword evidence="3" id="KW-0804">Transcription</keyword>
<dbReference type="PANTHER" id="PTHR42756">
    <property type="entry name" value="TRANSCRIPTIONAL REGULATOR, MARR"/>
    <property type="match status" value="1"/>
</dbReference>
<dbReference type="InterPro" id="IPR036390">
    <property type="entry name" value="WH_DNA-bd_sf"/>
</dbReference>
<dbReference type="Proteomes" id="UP001559025">
    <property type="component" value="Unassembled WGS sequence"/>
</dbReference>
<gene>
    <name evidence="5" type="ORF">V1479_11240</name>
</gene>
<dbReference type="InterPro" id="IPR000835">
    <property type="entry name" value="HTH_MarR-typ"/>
</dbReference>
<dbReference type="Gene3D" id="1.10.10.10">
    <property type="entry name" value="Winged helix-like DNA-binding domain superfamily/Winged helix DNA-binding domain"/>
    <property type="match status" value="1"/>
</dbReference>
<keyword evidence="1" id="KW-0805">Transcription regulation</keyword>
<evidence type="ECO:0000313" key="5">
    <source>
        <dbReference type="EMBL" id="MEX4007881.1"/>
    </source>
</evidence>
<keyword evidence="2" id="KW-0238">DNA-binding</keyword>
<reference evidence="5 6" key="1">
    <citation type="submission" date="2024-01" db="EMBL/GenBank/DDBJ databases">
        <title>New evidence supports the origin of RcGTA from prophage.</title>
        <authorList>
            <person name="Xu Y."/>
            <person name="Liu B."/>
            <person name="Chen F."/>
        </authorList>
    </citation>
    <scope>NUCLEOTIDE SEQUENCE [LARGE SCALE GENOMIC DNA]</scope>
    <source>
        <strain evidence="5 6">CBW1107-2</strain>
    </source>
</reference>
<dbReference type="PRINTS" id="PR00598">
    <property type="entry name" value="HTHMARR"/>
</dbReference>
<dbReference type="PANTHER" id="PTHR42756:SF1">
    <property type="entry name" value="TRANSCRIPTIONAL REPRESSOR OF EMRAB OPERON"/>
    <property type="match status" value="1"/>
</dbReference>
<evidence type="ECO:0000256" key="2">
    <source>
        <dbReference type="ARBA" id="ARBA00023125"/>
    </source>
</evidence>
<dbReference type="EMBL" id="JAZHFV010000003">
    <property type="protein sequence ID" value="MEX4007881.1"/>
    <property type="molecule type" value="Genomic_DNA"/>
</dbReference>
<dbReference type="InterPro" id="IPR036388">
    <property type="entry name" value="WH-like_DNA-bd_sf"/>
</dbReference>
<evidence type="ECO:0000256" key="3">
    <source>
        <dbReference type="ARBA" id="ARBA00023163"/>
    </source>
</evidence>
<dbReference type="RefSeq" id="WP_173191240.1">
    <property type="nucleotide sequence ID" value="NZ_JABETK010000002.1"/>
</dbReference>